<keyword evidence="1" id="KW-1133">Transmembrane helix</keyword>
<gene>
    <name evidence="2" type="ORF">ACFQNG_06190</name>
</gene>
<feature type="transmembrane region" description="Helical" evidence="1">
    <location>
        <begin position="95"/>
        <end position="115"/>
    </location>
</feature>
<dbReference type="InterPro" id="IPR053170">
    <property type="entry name" value="Transcription_regulator"/>
</dbReference>
<dbReference type="InterPro" id="IPR007404">
    <property type="entry name" value="YdjM-like"/>
</dbReference>
<organism evidence="2 3">
    <name type="scientific">Laceyella putida</name>
    <dbReference type="NCBI Taxonomy" id="110101"/>
    <lineage>
        <taxon>Bacteria</taxon>
        <taxon>Bacillati</taxon>
        <taxon>Bacillota</taxon>
        <taxon>Bacilli</taxon>
        <taxon>Bacillales</taxon>
        <taxon>Thermoactinomycetaceae</taxon>
        <taxon>Laceyella</taxon>
    </lineage>
</organism>
<keyword evidence="2" id="KW-0378">Hydrolase</keyword>
<proteinExistence type="predicted"/>
<sequence length="328" mass="37800">MDTATHFVMGIGLFGLAQLDPTVGANPDNAQAILLGTVIGSQMPDSDTIYRIRGNATYIRQHRGFSHSLPMLIIWPSLIVAALHLFLPGANLVHLWWWTFLAVFIHIFIDLFNSYGTQAGRPFTKKWIAFHTLAIFDPFIFAIHLAGFLLWWFFPSRIGFLFLIIDLIIAVYIIIRLWIRQQLIQVVQQNHGNRPGRYTLIPTGNWSRWKVIAEFAEEVHLGEIRSNQLLWTGKISTKGLDHPATKQSQKAEPIAAFLDFTSFGYPEVRKRPYGYEVRWIDVRYHSKKHFPFVAVALLDQEYNIFYSFVGWISQEQLDKKVKESLPSV</sequence>
<evidence type="ECO:0000313" key="2">
    <source>
        <dbReference type="EMBL" id="MFC7440737.1"/>
    </source>
</evidence>
<keyword evidence="1" id="KW-0472">Membrane</keyword>
<dbReference type="PANTHER" id="PTHR40031:SF1">
    <property type="entry name" value="MEMBRANE-BOUND METAL-DEPENDENT HYDROLASE"/>
    <property type="match status" value="1"/>
</dbReference>
<dbReference type="EMBL" id="JBHTBW010000017">
    <property type="protein sequence ID" value="MFC7440737.1"/>
    <property type="molecule type" value="Genomic_DNA"/>
</dbReference>
<feature type="transmembrane region" description="Helical" evidence="1">
    <location>
        <begin position="69"/>
        <end position="89"/>
    </location>
</feature>
<protein>
    <submittedName>
        <fullName evidence="2">Metal-dependent hydrolase</fullName>
    </submittedName>
</protein>
<reference evidence="3" key="1">
    <citation type="journal article" date="2019" name="Int. J. Syst. Evol. Microbiol.">
        <title>The Global Catalogue of Microorganisms (GCM) 10K type strain sequencing project: providing services to taxonomists for standard genome sequencing and annotation.</title>
        <authorList>
            <consortium name="The Broad Institute Genomics Platform"/>
            <consortium name="The Broad Institute Genome Sequencing Center for Infectious Disease"/>
            <person name="Wu L."/>
            <person name="Ma J."/>
        </authorList>
    </citation>
    <scope>NUCLEOTIDE SEQUENCE [LARGE SCALE GENOMIC DNA]</scope>
    <source>
        <strain evidence="3">CGMCC 1.12942</strain>
    </source>
</reference>
<keyword evidence="3" id="KW-1185">Reference proteome</keyword>
<feature type="transmembrane region" description="Helical" evidence="1">
    <location>
        <begin position="160"/>
        <end position="179"/>
    </location>
</feature>
<dbReference type="PANTHER" id="PTHR40031">
    <property type="entry name" value="HYPOTHETICAL MEMBRANE SPANNING PROTEIN"/>
    <property type="match status" value="1"/>
</dbReference>
<comment type="caution">
    <text evidence="2">The sequence shown here is derived from an EMBL/GenBank/DDBJ whole genome shotgun (WGS) entry which is preliminary data.</text>
</comment>
<dbReference type="Proteomes" id="UP001596500">
    <property type="component" value="Unassembled WGS sequence"/>
</dbReference>
<dbReference type="Pfam" id="PF04307">
    <property type="entry name" value="YdjM"/>
    <property type="match status" value="1"/>
</dbReference>
<dbReference type="GO" id="GO:0016787">
    <property type="term" value="F:hydrolase activity"/>
    <property type="evidence" value="ECO:0007669"/>
    <property type="project" value="UniProtKB-KW"/>
</dbReference>
<dbReference type="RefSeq" id="WP_379864020.1">
    <property type="nucleotide sequence ID" value="NZ_JBHTBW010000017.1"/>
</dbReference>
<name>A0ABW2RIB6_9BACL</name>
<evidence type="ECO:0000313" key="3">
    <source>
        <dbReference type="Proteomes" id="UP001596500"/>
    </source>
</evidence>
<evidence type="ECO:0000256" key="1">
    <source>
        <dbReference type="SAM" id="Phobius"/>
    </source>
</evidence>
<keyword evidence="1" id="KW-0812">Transmembrane</keyword>
<accession>A0ABW2RIB6</accession>
<feature type="transmembrane region" description="Helical" evidence="1">
    <location>
        <begin position="127"/>
        <end position="154"/>
    </location>
</feature>